<accession>A0A559K7F5</accession>
<dbReference type="InterPro" id="IPR006675">
    <property type="entry name" value="HDIG_dom"/>
</dbReference>
<dbReference type="CDD" id="cd00077">
    <property type="entry name" value="HDc"/>
    <property type="match status" value="1"/>
</dbReference>
<dbReference type="Gene3D" id="1.10.3210.10">
    <property type="entry name" value="Hypothetical protein af1432"/>
    <property type="match status" value="1"/>
</dbReference>
<dbReference type="Proteomes" id="UP000317036">
    <property type="component" value="Unassembled WGS sequence"/>
</dbReference>
<comment type="caution">
    <text evidence="2">The sequence shown here is derived from an EMBL/GenBank/DDBJ whole genome shotgun (WGS) entry which is preliminary data.</text>
</comment>
<organism evidence="2 3">
    <name type="scientific">Paenibacillus cremeus</name>
    <dbReference type="NCBI Taxonomy" id="2163881"/>
    <lineage>
        <taxon>Bacteria</taxon>
        <taxon>Bacillati</taxon>
        <taxon>Bacillota</taxon>
        <taxon>Bacilli</taxon>
        <taxon>Bacillales</taxon>
        <taxon>Paenibacillaceae</taxon>
        <taxon>Paenibacillus</taxon>
    </lineage>
</organism>
<evidence type="ECO:0000259" key="1">
    <source>
        <dbReference type="PROSITE" id="PS51832"/>
    </source>
</evidence>
<keyword evidence="3" id="KW-1185">Reference proteome</keyword>
<reference evidence="2 3" key="1">
    <citation type="submission" date="2019-07" db="EMBL/GenBank/DDBJ databases">
        <authorList>
            <person name="Kim J."/>
        </authorList>
    </citation>
    <scope>NUCLEOTIDE SEQUENCE [LARGE SCALE GENOMIC DNA]</scope>
    <source>
        <strain evidence="2 3">JC52</strain>
    </source>
</reference>
<protein>
    <submittedName>
        <fullName evidence="2">HD domain-containing protein</fullName>
    </submittedName>
</protein>
<feature type="domain" description="HD-GYP" evidence="1">
    <location>
        <begin position="27"/>
        <end position="213"/>
    </location>
</feature>
<dbReference type="PROSITE" id="PS51832">
    <property type="entry name" value="HD_GYP"/>
    <property type="match status" value="1"/>
</dbReference>
<dbReference type="SMART" id="SM00471">
    <property type="entry name" value="HDc"/>
    <property type="match status" value="1"/>
</dbReference>
<dbReference type="PANTHER" id="PTHR43155:SF2">
    <property type="entry name" value="CYCLIC DI-GMP PHOSPHODIESTERASE PA4108"/>
    <property type="match status" value="1"/>
</dbReference>
<evidence type="ECO:0000313" key="3">
    <source>
        <dbReference type="Proteomes" id="UP000317036"/>
    </source>
</evidence>
<gene>
    <name evidence="2" type="ORF">FPZ49_20910</name>
</gene>
<sequence>MELRFGRMEQMMLIQEEKSYSVMDYILEFAEQDICSFLLRKLQRHHHETYQHLLRVSGLCMELFHKLGIHKTEQAKMIRSALLHDLGKLAIDKSLLDKKGPLDREEWTRIQNHCRSGVEILERIGINEHLNSDMIQFHHENLDGSGYYGLKYSELCPGVKILRVEDSYDAMTQPRAYKKSMNSKEAFEELFRWSDIHYDPLVVNMLYSLKKTN</sequence>
<dbReference type="InterPro" id="IPR003607">
    <property type="entry name" value="HD/PDEase_dom"/>
</dbReference>
<dbReference type="Pfam" id="PF13487">
    <property type="entry name" value="HD_5"/>
    <property type="match status" value="1"/>
</dbReference>
<name>A0A559K7F5_9BACL</name>
<dbReference type="OrthoDB" id="9759601at2"/>
<dbReference type="AlphaFoldDB" id="A0A559K7F5"/>
<proteinExistence type="predicted"/>
<dbReference type="NCBIfam" id="TIGR00277">
    <property type="entry name" value="HDIG"/>
    <property type="match status" value="1"/>
</dbReference>
<dbReference type="EMBL" id="VNJI01000028">
    <property type="protein sequence ID" value="TVY08059.1"/>
    <property type="molecule type" value="Genomic_DNA"/>
</dbReference>
<dbReference type="InterPro" id="IPR037522">
    <property type="entry name" value="HD_GYP_dom"/>
</dbReference>
<evidence type="ECO:0000313" key="2">
    <source>
        <dbReference type="EMBL" id="TVY08059.1"/>
    </source>
</evidence>
<dbReference type="SUPFAM" id="SSF109604">
    <property type="entry name" value="HD-domain/PDEase-like"/>
    <property type="match status" value="1"/>
</dbReference>
<dbReference type="PANTHER" id="PTHR43155">
    <property type="entry name" value="CYCLIC DI-GMP PHOSPHODIESTERASE PA4108-RELATED"/>
    <property type="match status" value="1"/>
</dbReference>